<evidence type="ECO:0000313" key="3">
    <source>
        <dbReference type="Proteomes" id="UP001176941"/>
    </source>
</evidence>
<sequence length="103" mass="10636">MNSSLSKHSVSGPLGRFILLFSIPPDATSQRQPPERGRRKTLCVPTWQPQPEPVAPAESSHFGQHGSCRAAANQGGLHGPASAARPPPAAAKRGVGIAAANAL</sequence>
<reference evidence="2" key="1">
    <citation type="submission" date="2023-04" db="EMBL/GenBank/DDBJ databases">
        <authorList>
            <consortium name="ELIXIR-Norway"/>
        </authorList>
    </citation>
    <scope>NUCLEOTIDE SEQUENCE [LARGE SCALE GENOMIC DNA]</scope>
</reference>
<feature type="region of interest" description="Disordered" evidence="1">
    <location>
        <begin position="45"/>
        <end position="103"/>
    </location>
</feature>
<protein>
    <submittedName>
        <fullName evidence="2">Uncharacterized protein</fullName>
    </submittedName>
</protein>
<gene>
    <name evidence="2" type="ORF">MRATA1EN1_LOCUS11401</name>
</gene>
<evidence type="ECO:0000256" key="1">
    <source>
        <dbReference type="SAM" id="MobiDB-lite"/>
    </source>
</evidence>
<proteinExistence type="predicted"/>
<dbReference type="Proteomes" id="UP001176941">
    <property type="component" value="Chromosome 20"/>
</dbReference>
<accession>A0ABN8YLP5</accession>
<name>A0ABN8YLP5_RANTA</name>
<dbReference type="EMBL" id="OX459956">
    <property type="protein sequence ID" value="CAI9162439.1"/>
    <property type="molecule type" value="Genomic_DNA"/>
</dbReference>
<organism evidence="2 3">
    <name type="scientific">Rangifer tarandus platyrhynchus</name>
    <name type="common">Svalbard reindeer</name>
    <dbReference type="NCBI Taxonomy" id="3082113"/>
    <lineage>
        <taxon>Eukaryota</taxon>
        <taxon>Metazoa</taxon>
        <taxon>Chordata</taxon>
        <taxon>Craniata</taxon>
        <taxon>Vertebrata</taxon>
        <taxon>Euteleostomi</taxon>
        <taxon>Mammalia</taxon>
        <taxon>Eutheria</taxon>
        <taxon>Laurasiatheria</taxon>
        <taxon>Artiodactyla</taxon>
        <taxon>Ruminantia</taxon>
        <taxon>Pecora</taxon>
        <taxon>Cervidae</taxon>
        <taxon>Odocoileinae</taxon>
        <taxon>Rangifer</taxon>
    </lineage>
</organism>
<feature type="compositionally biased region" description="Low complexity" evidence="1">
    <location>
        <begin position="80"/>
        <end position="103"/>
    </location>
</feature>
<keyword evidence="3" id="KW-1185">Reference proteome</keyword>
<evidence type="ECO:0000313" key="2">
    <source>
        <dbReference type="EMBL" id="CAI9162439.1"/>
    </source>
</evidence>